<dbReference type="InterPro" id="IPR038404">
    <property type="entry name" value="TRAP_DctP_sf"/>
</dbReference>
<gene>
    <name evidence="3" type="ORF">EDC64_108154</name>
</gene>
<dbReference type="PANTHER" id="PTHR33376:SF15">
    <property type="entry name" value="BLL6794 PROTEIN"/>
    <property type="match status" value="1"/>
</dbReference>
<sequence length="358" mass="39192">MAHMTKGLRTGLCAAGLLLASTLAGHAATYSLKIGAGHPAGSVWIGAIRDFFMPQVAERVAKATGDKIVWTEAWGGSVCKLGECLEAVESGLLDIGELQTPFDPAKLLAHNFTYFAPFGTPDPRVAAKAVLDVYEATPALKKVLETRYNQVFLGAGVIGNYGLVTSFKWTDVGDLKGHKIAAAGPNLPWLQGTGVVGVQSNLNEAYTSFQTGVYEGWVMFPDAIVSFKLNEVTKQYVDMDFGCIHTPLLSMNKDTWNDLPPAVQKIFIEVGKEWNAYTGRVTWQKQQDALAKMKELGLDVRQADMATKQAWAKALPNIPKQRFEEINKANLPGEVIYTYIKALKAAGHQFPRDWEAER</sequence>
<evidence type="ECO:0000313" key="3">
    <source>
        <dbReference type="EMBL" id="TCT03988.1"/>
    </source>
</evidence>
<comment type="caution">
    <text evidence="3">The sequence shown here is derived from an EMBL/GenBank/DDBJ whole genome shotgun (WGS) entry which is preliminary data.</text>
</comment>
<reference evidence="3 4" key="1">
    <citation type="submission" date="2019-03" db="EMBL/GenBank/DDBJ databases">
        <title>Genomic Encyclopedia of Type Strains, Phase IV (KMG-IV): sequencing the most valuable type-strain genomes for metagenomic binning, comparative biology and taxonomic classification.</title>
        <authorList>
            <person name="Goeker M."/>
        </authorList>
    </citation>
    <scope>NUCLEOTIDE SEQUENCE [LARGE SCALE GENOMIC DNA]</scope>
    <source>
        <strain evidence="3 4">DSM 9035</strain>
    </source>
</reference>
<accession>A0A4V2UXL4</accession>
<dbReference type="EMBL" id="SMAI01000008">
    <property type="protein sequence ID" value="TCT03988.1"/>
    <property type="molecule type" value="Genomic_DNA"/>
</dbReference>
<organism evidence="3 4">
    <name type="scientific">Aquabacter spiritensis</name>
    <dbReference type="NCBI Taxonomy" id="933073"/>
    <lineage>
        <taxon>Bacteria</taxon>
        <taxon>Pseudomonadati</taxon>
        <taxon>Pseudomonadota</taxon>
        <taxon>Alphaproteobacteria</taxon>
        <taxon>Hyphomicrobiales</taxon>
        <taxon>Xanthobacteraceae</taxon>
        <taxon>Aquabacter</taxon>
    </lineage>
</organism>
<dbReference type="RefSeq" id="WP_132032322.1">
    <property type="nucleotide sequence ID" value="NZ_SMAI01000008.1"/>
</dbReference>
<dbReference type="GO" id="GO:0055085">
    <property type="term" value="P:transmembrane transport"/>
    <property type="evidence" value="ECO:0007669"/>
    <property type="project" value="InterPro"/>
</dbReference>
<keyword evidence="1 2" id="KW-0732">Signal</keyword>
<feature type="chain" id="PRO_5020465098" evidence="2">
    <location>
        <begin position="28"/>
        <end position="358"/>
    </location>
</feature>
<dbReference type="Gene3D" id="3.40.190.170">
    <property type="entry name" value="Bacterial extracellular solute-binding protein, family 7"/>
    <property type="match status" value="1"/>
</dbReference>
<keyword evidence="4" id="KW-1185">Reference proteome</keyword>
<dbReference type="AlphaFoldDB" id="A0A4V2UXL4"/>
<dbReference type="NCBIfam" id="NF037995">
    <property type="entry name" value="TRAP_S1"/>
    <property type="match status" value="1"/>
</dbReference>
<feature type="signal peptide" evidence="2">
    <location>
        <begin position="1"/>
        <end position="27"/>
    </location>
</feature>
<dbReference type="OrthoDB" id="6114763at2"/>
<dbReference type="Pfam" id="PF03480">
    <property type="entry name" value="DctP"/>
    <property type="match status" value="1"/>
</dbReference>
<protein>
    <submittedName>
        <fullName evidence="3">TRAP-type C4-dicarboxylate transport system substrate-binding protein</fullName>
    </submittedName>
</protein>
<dbReference type="PANTHER" id="PTHR33376">
    <property type="match status" value="1"/>
</dbReference>
<dbReference type="InterPro" id="IPR018389">
    <property type="entry name" value="DctP_fam"/>
</dbReference>
<evidence type="ECO:0000256" key="1">
    <source>
        <dbReference type="ARBA" id="ARBA00022729"/>
    </source>
</evidence>
<evidence type="ECO:0000256" key="2">
    <source>
        <dbReference type="SAM" id="SignalP"/>
    </source>
</evidence>
<evidence type="ECO:0000313" key="4">
    <source>
        <dbReference type="Proteomes" id="UP000294664"/>
    </source>
</evidence>
<name>A0A4V2UXL4_9HYPH</name>
<dbReference type="CDD" id="cd13666">
    <property type="entry name" value="PBP2_TRAP_DctP_like_1"/>
    <property type="match status" value="1"/>
</dbReference>
<proteinExistence type="predicted"/>
<dbReference type="Proteomes" id="UP000294664">
    <property type="component" value="Unassembled WGS sequence"/>
</dbReference>